<evidence type="ECO:0000256" key="3">
    <source>
        <dbReference type="ARBA" id="ARBA00022576"/>
    </source>
</evidence>
<dbReference type="InterPro" id="IPR004838">
    <property type="entry name" value="NHTrfase_class1_PyrdxlP-BS"/>
</dbReference>
<feature type="domain" description="Aminotransferase class I/classII large" evidence="7">
    <location>
        <begin position="43"/>
        <end position="309"/>
    </location>
</feature>
<evidence type="ECO:0000256" key="5">
    <source>
        <dbReference type="ARBA" id="ARBA00022898"/>
    </source>
</evidence>
<evidence type="ECO:0000313" key="8">
    <source>
        <dbReference type="EMBL" id="KAG0662277.1"/>
    </source>
</evidence>
<dbReference type="GO" id="GO:0030170">
    <property type="term" value="F:pyridoxal phosphate binding"/>
    <property type="evidence" value="ECO:0007669"/>
    <property type="project" value="InterPro"/>
</dbReference>
<dbReference type="AlphaFoldDB" id="A0A9P6W4E3"/>
<dbReference type="InterPro" id="IPR015422">
    <property type="entry name" value="PyrdxlP-dep_Trfase_small"/>
</dbReference>
<dbReference type="InterPro" id="IPR015424">
    <property type="entry name" value="PyrdxlP-dep_Trfase"/>
</dbReference>
<evidence type="ECO:0000259" key="7">
    <source>
        <dbReference type="Pfam" id="PF00155"/>
    </source>
</evidence>
<dbReference type="GO" id="GO:0006520">
    <property type="term" value="P:amino acid metabolic process"/>
    <property type="evidence" value="ECO:0007669"/>
    <property type="project" value="InterPro"/>
</dbReference>
<keyword evidence="5" id="KW-0663">Pyridoxal phosphate</keyword>
<dbReference type="CDD" id="cd00609">
    <property type="entry name" value="AAT_like"/>
    <property type="match status" value="1"/>
</dbReference>
<organism evidence="8 9">
    <name type="scientific">Rhodotorula mucilaginosa</name>
    <name type="common">Yeast</name>
    <name type="synonym">Rhodotorula rubra</name>
    <dbReference type="NCBI Taxonomy" id="5537"/>
    <lineage>
        <taxon>Eukaryota</taxon>
        <taxon>Fungi</taxon>
        <taxon>Dikarya</taxon>
        <taxon>Basidiomycota</taxon>
        <taxon>Pucciniomycotina</taxon>
        <taxon>Microbotryomycetes</taxon>
        <taxon>Sporidiobolales</taxon>
        <taxon>Sporidiobolaceae</taxon>
        <taxon>Rhodotorula</taxon>
    </lineage>
</organism>
<reference evidence="8 9" key="1">
    <citation type="submission" date="2020-11" db="EMBL/GenBank/DDBJ databases">
        <title>Kefir isolates.</title>
        <authorList>
            <person name="Marcisauskas S."/>
            <person name="Kim Y."/>
            <person name="Blasche S."/>
        </authorList>
    </citation>
    <scope>NUCLEOTIDE SEQUENCE [LARGE SCALE GENOMIC DNA]</scope>
    <source>
        <strain evidence="8 9">KR</strain>
    </source>
</reference>
<dbReference type="OrthoDB" id="7042322at2759"/>
<accession>A0A9P6W4E3</accession>
<dbReference type="PANTHER" id="PTHR46383:SF1">
    <property type="entry name" value="ASPARTATE AMINOTRANSFERASE"/>
    <property type="match status" value="1"/>
</dbReference>
<dbReference type="Gene3D" id="3.40.640.10">
    <property type="entry name" value="Type I PLP-dependent aspartate aminotransferase-like (Major domain)"/>
    <property type="match status" value="1"/>
</dbReference>
<dbReference type="SUPFAM" id="SSF53383">
    <property type="entry name" value="PLP-dependent transferases"/>
    <property type="match status" value="1"/>
</dbReference>
<feature type="region of interest" description="Disordered" evidence="6">
    <location>
        <begin position="29"/>
        <end position="60"/>
    </location>
</feature>
<keyword evidence="9" id="KW-1185">Reference proteome</keyword>
<dbReference type="EMBL" id="PUHQ01000028">
    <property type="protein sequence ID" value="KAG0662277.1"/>
    <property type="molecule type" value="Genomic_DNA"/>
</dbReference>
<comment type="similarity">
    <text evidence="2">Belongs to the class-I pyridoxal-phosphate-dependent aminotransferase family.</text>
</comment>
<evidence type="ECO:0000256" key="4">
    <source>
        <dbReference type="ARBA" id="ARBA00022679"/>
    </source>
</evidence>
<name>A0A9P6W4E3_RHOMI</name>
<comment type="caution">
    <text evidence="8">The sequence shown here is derived from an EMBL/GenBank/DDBJ whole genome shotgun (WGS) entry which is preliminary data.</text>
</comment>
<keyword evidence="3" id="KW-0032">Aminotransferase</keyword>
<dbReference type="PROSITE" id="PS00105">
    <property type="entry name" value="AA_TRANSFER_CLASS_1"/>
    <property type="match status" value="1"/>
</dbReference>
<dbReference type="PANTHER" id="PTHR46383">
    <property type="entry name" value="ASPARTATE AMINOTRANSFERASE"/>
    <property type="match status" value="1"/>
</dbReference>
<protein>
    <recommendedName>
        <fullName evidence="7">Aminotransferase class I/classII large domain-containing protein</fullName>
    </recommendedName>
</protein>
<proteinExistence type="inferred from homology"/>
<evidence type="ECO:0000256" key="1">
    <source>
        <dbReference type="ARBA" id="ARBA00001933"/>
    </source>
</evidence>
<dbReference type="Proteomes" id="UP000777482">
    <property type="component" value="Unassembled WGS sequence"/>
</dbReference>
<dbReference type="Pfam" id="PF00155">
    <property type="entry name" value="Aminotran_1_2"/>
    <property type="match status" value="1"/>
</dbReference>
<gene>
    <name evidence="8" type="ORF">C6P46_003463</name>
</gene>
<dbReference type="InterPro" id="IPR050596">
    <property type="entry name" value="AspAT/PAT-like"/>
</dbReference>
<evidence type="ECO:0000313" key="9">
    <source>
        <dbReference type="Proteomes" id="UP000777482"/>
    </source>
</evidence>
<sequence>MQSAAAYPLSARVQASAAPPIPRAAEWATRYRPTRSDSDDGALINLSQGVPGAPPPPQMLEKLADATRDPATTGYGPLAGDSSLRTAVAQHLGQLYAVPDHDDKGRRISAENAFYATMLALAEPGDEIILPTPWYFNAHMTIQQLGLTPVPLPCPAPSFLPSPEDCARLINPQKTRAIVLVTPNNPTGAIYPPELLRQFANLAQEHKIALVLDETYRDFVAAPPHDLFAETDWPTYLIHLFSFSKSYAIPGHRLGGLVASRTFLSQISKLLDCMQICPARPAQRAVEWAITGLAEWRRETREQLQDRQRVRHPFKGASSELVSQRLAEQVGIVTLPGTFFSPPFANPEQDDRYIRFSIANVDEATLRKVPARLEKLNKLWHAL</sequence>
<dbReference type="InterPro" id="IPR015421">
    <property type="entry name" value="PyrdxlP-dep_Trfase_major"/>
</dbReference>
<keyword evidence="4" id="KW-0808">Transferase</keyword>
<dbReference type="Gene3D" id="3.90.1150.10">
    <property type="entry name" value="Aspartate Aminotransferase, domain 1"/>
    <property type="match status" value="2"/>
</dbReference>
<evidence type="ECO:0000256" key="6">
    <source>
        <dbReference type="SAM" id="MobiDB-lite"/>
    </source>
</evidence>
<comment type="cofactor">
    <cofactor evidence="1">
        <name>pyridoxal 5'-phosphate</name>
        <dbReference type="ChEBI" id="CHEBI:597326"/>
    </cofactor>
</comment>
<dbReference type="GO" id="GO:0008483">
    <property type="term" value="F:transaminase activity"/>
    <property type="evidence" value="ECO:0007669"/>
    <property type="project" value="UniProtKB-KW"/>
</dbReference>
<dbReference type="InterPro" id="IPR004839">
    <property type="entry name" value="Aminotransferase_I/II_large"/>
</dbReference>
<evidence type="ECO:0000256" key="2">
    <source>
        <dbReference type="ARBA" id="ARBA00007441"/>
    </source>
</evidence>